<sequence length="72" mass="7997">STASTRSGMERASSESCFERIPAHQGQEVHSMNQTVNGKEESGEDQSPIGELRRETCLCSQAHNIYNLSREL</sequence>
<evidence type="ECO:0000313" key="2">
    <source>
        <dbReference type="EMBL" id="QQP52714.1"/>
    </source>
</evidence>
<evidence type="ECO:0000256" key="1">
    <source>
        <dbReference type="SAM" id="MobiDB-lite"/>
    </source>
</evidence>
<organism evidence="2 3">
    <name type="scientific">Caligus rogercresseyi</name>
    <name type="common">Sea louse</name>
    <dbReference type="NCBI Taxonomy" id="217165"/>
    <lineage>
        <taxon>Eukaryota</taxon>
        <taxon>Metazoa</taxon>
        <taxon>Ecdysozoa</taxon>
        <taxon>Arthropoda</taxon>
        <taxon>Crustacea</taxon>
        <taxon>Multicrustacea</taxon>
        <taxon>Hexanauplia</taxon>
        <taxon>Copepoda</taxon>
        <taxon>Siphonostomatoida</taxon>
        <taxon>Caligidae</taxon>
        <taxon>Caligus</taxon>
    </lineage>
</organism>
<feature type="region of interest" description="Disordered" evidence="1">
    <location>
        <begin position="1"/>
        <end position="49"/>
    </location>
</feature>
<keyword evidence="3" id="KW-1185">Reference proteome</keyword>
<dbReference type="EMBL" id="CP045892">
    <property type="protein sequence ID" value="QQP52714.1"/>
    <property type="molecule type" value="Genomic_DNA"/>
</dbReference>
<proteinExistence type="predicted"/>
<reference evidence="3" key="1">
    <citation type="submission" date="2021-01" db="EMBL/GenBank/DDBJ databases">
        <title>Caligus Genome Assembly.</title>
        <authorList>
            <person name="Gallardo-Escarate C."/>
        </authorList>
    </citation>
    <scope>NUCLEOTIDE SEQUENCE [LARGE SCALE GENOMIC DNA]</scope>
</reference>
<name>A0A7T8HME7_CALRO</name>
<accession>A0A7T8HME7</accession>
<protein>
    <submittedName>
        <fullName evidence="2">Uncharacterized protein</fullName>
    </submittedName>
</protein>
<dbReference type="AlphaFoldDB" id="A0A7T8HME7"/>
<feature type="non-terminal residue" evidence="2">
    <location>
        <position position="1"/>
    </location>
</feature>
<gene>
    <name evidence="2" type="ORF">FKW44_004947</name>
</gene>
<evidence type="ECO:0000313" key="3">
    <source>
        <dbReference type="Proteomes" id="UP000595437"/>
    </source>
</evidence>
<feature type="compositionally biased region" description="Polar residues" evidence="1">
    <location>
        <begin position="28"/>
        <end position="37"/>
    </location>
</feature>
<dbReference type="Proteomes" id="UP000595437">
    <property type="component" value="Chromosome 3"/>
</dbReference>
<feature type="compositionally biased region" description="Basic and acidic residues" evidence="1">
    <location>
        <begin position="8"/>
        <end position="22"/>
    </location>
</feature>